<feature type="transmembrane region" description="Helical" evidence="2">
    <location>
        <begin position="54"/>
        <end position="72"/>
    </location>
</feature>
<dbReference type="AlphaFoldDB" id="A0A5R8LS30"/>
<name>A0A5R8LS30_LACZE</name>
<dbReference type="CDD" id="cd00118">
    <property type="entry name" value="LysM"/>
    <property type="match status" value="1"/>
</dbReference>
<evidence type="ECO:0000256" key="2">
    <source>
        <dbReference type="SAM" id="Phobius"/>
    </source>
</evidence>
<dbReference type="SUPFAM" id="SSF54106">
    <property type="entry name" value="LysM domain"/>
    <property type="match status" value="1"/>
</dbReference>
<evidence type="ECO:0000256" key="1">
    <source>
        <dbReference type="SAM" id="MobiDB-lite"/>
    </source>
</evidence>
<accession>A0A5R8LS30</accession>
<feature type="compositionally biased region" description="Basic and acidic residues" evidence="1">
    <location>
        <begin position="106"/>
        <end position="122"/>
    </location>
</feature>
<dbReference type="GeneID" id="93269424"/>
<evidence type="ECO:0000313" key="5">
    <source>
        <dbReference type="Proteomes" id="UP000309885"/>
    </source>
</evidence>
<keyword evidence="2" id="KW-1133">Transmembrane helix</keyword>
<proteinExistence type="predicted"/>
<feature type="domain" description="LysM" evidence="3">
    <location>
        <begin position="175"/>
        <end position="219"/>
    </location>
</feature>
<gene>
    <name evidence="4" type="ORF">FEI15_05330</name>
</gene>
<feature type="region of interest" description="Disordered" evidence="1">
    <location>
        <begin position="1"/>
        <end position="37"/>
    </location>
</feature>
<dbReference type="PROSITE" id="PS51782">
    <property type="entry name" value="LYSM"/>
    <property type="match status" value="1"/>
</dbReference>
<protein>
    <submittedName>
        <fullName evidence="4">LysM peptidoglycan-binding domain-containing protein</fullName>
    </submittedName>
</protein>
<evidence type="ECO:0000259" key="3">
    <source>
        <dbReference type="PROSITE" id="PS51782"/>
    </source>
</evidence>
<feature type="compositionally biased region" description="Low complexity" evidence="1">
    <location>
        <begin position="145"/>
        <end position="174"/>
    </location>
</feature>
<keyword evidence="2" id="KW-0812">Transmembrane</keyword>
<feature type="compositionally biased region" description="Basic and acidic residues" evidence="1">
    <location>
        <begin position="1"/>
        <end position="23"/>
    </location>
</feature>
<reference evidence="4 5" key="1">
    <citation type="submission" date="2019-05" db="EMBL/GenBank/DDBJ databases">
        <title>Genome-based reclassification of Lactobacillus casei as Lactobacillus casei subsp. casei. subsp.nov., description of Lactobacillus casei subsp. zeae subsp. nov., and emended description of Lactobacillus casei.</title>
        <authorList>
            <person name="Huang C.-H."/>
        </authorList>
    </citation>
    <scope>NUCLEOTIDE SEQUENCE [LARGE SCALE GENOMIC DNA]</scope>
    <source>
        <strain evidence="4 5">CRBIP24.44</strain>
    </source>
</reference>
<dbReference type="InterPro" id="IPR018392">
    <property type="entry name" value="LysM"/>
</dbReference>
<dbReference type="SMART" id="SM00257">
    <property type="entry name" value="LysM"/>
    <property type="match status" value="1"/>
</dbReference>
<evidence type="ECO:0000313" key="4">
    <source>
        <dbReference type="EMBL" id="TLF40054.1"/>
    </source>
</evidence>
<dbReference type="InterPro" id="IPR036779">
    <property type="entry name" value="LysM_dom_sf"/>
</dbReference>
<dbReference type="EMBL" id="VBWO01000004">
    <property type="protein sequence ID" value="TLF40054.1"/>
    <property type="molecule type" value="Genomic_DNA"/>
</dbReference>
<organism evidence="4 5">
    <name type="scientific">Lacticaseibacillus zeae</name>
    <name type="common">Lactobacillus zeae</name>
    <dbReference type="NCBI Taxonomy" id="57037"/>
    <lineage>
        <taxon>Bacteria</taxon>
        <taxon>Bacillati</taxon>
        <taxon>Bacillota</taxon>
        <taxon>Bacilli</taxon>
        <taxon>Lactobacillales</taxon>
        <taxon>Lactobacillaceae</taxon>
        <taxon>Lacticaseibacillus</taxon>
    </lineage>
</organism>
<keyword evidence="2" id="KW-0472">Membrane</keyword>
<dbReference type="RefSeq" id="WP_070651834.1">
    <property type="nucleotide sequence ID" value="NZ_JAJPEZ010000019.1"/>
</dbReference>
<sequence length="220" mass="23587">MAEKDKHQHDSADQEHKSDDQNKPWETLFDDDRDDQGNLSRLATRKKRQGSSKFTWILAIILILLVLSPIIYVKVWGSQGSSGSNLSNDKVVIQSAKKASHRSKVKKSEKSSKAAKTSKKEASSQQPAQQSSTQQQETGKASEEASSASVQTQPSAAASAASTATPSQASTAAANSYTVKSGDNLYRIATNHGMTLDELLQLNGLSANSSLTPGTVLKVK</sequence>
<dbReference type="Gene3D" id="3.10.350.10">
    <property type="entry name" value="LysM domain"/>
    <property type="match status" value="1"/>
</dbReference>
<feature type="region of interest" description="Disordered" evidence="1">
    <location>
        <begin position="94"/>
        <end position="175"/>
    </location>
</feature>
<feature type="compositionally biased region" description="Low complexity" evidence="1">
    <location>
        <begin position="123"/>
        <end position="138"/>
    </location>
</feature>
<dbReference type="Pfam" id="PF01476">
    <property type="entry name" value="LysM"/>
    <property type="match status" value="1"/>
</dbReference>
<comment type="caution">
    <text evidence="4">The sequence shown here is derived from an EMBL/GenBank/DDBJ whole genome shotgun (WGS) entry which is preliminary data.</text>
</comment>
<dbReference type="Proteomes" id="UP000309885">
    <property type="component" value="Unassembled WGS sequence"/>
</dbReference>